<dbReference type="SUPFAM" id="SSF103473">
    <property type="entry name" value="MFS general substrate transporter"/>
    <property type="match status" value="1"/>
</dbReference>
<dbReference type="InterPro" id="IPR010645">
    <property type="entry name" value="MFS_4"/>
</dbReference>
<feature type="transmembrane region" description="Helical" evidence="6">
    <location>
        <begin position="102"/>
        <end position="120"/>
    </location>
</feature>
<feature type="compositionally biased region" description="Polar residues" evidence="5">
    <location>
        <begin position="1"/>
        <end position="22"/>
    </location>
</feature>
<evidence type="ECO:0000256" key="2">
    <source>
        <dbReference type="ARBA" id="ARBA00022692"/>
    </source>
</evidence>
<organism evidence="8 9">
    <name type="scientific">Actinospica durhamensis</name>
    <dbReference type="NCBI Taxonomy" id="1508375"/>
    <lineage>
        <taxon>Bacteria</taxon>
        <taxon>Bacillati</taxon>
        <taxon>Actinomycetota</taxon>
        <taxon>Actinomycetes</taxon>
        <taxon>Catenulisporales</taxon>
        <taxon>Actinospicaceae</taxon>
        <taxon>Actinospica</taxon>
    </lineage>
</organism>
<evidence type="ECO:0000313" key="9">
    <source>
        <dbReference type="Proteomes" id="UP000675781"/>
    </source>
</evidence>
<dbReference type="PANTHER" id="PTHR23537:SF1">
    <property type="entry name" value="SUGAR TRANSPORTER"/>
    <property type="match status" value="1"/>
</dbReference>
<dbReference type="PROSITE" id="PS50850">
    <property type="entry name" value="MFS"/>
    <property type="match status" value="1"/>
</dbReference>
<dbReference type="Gene3D" id="1.20.1250.20">
    <property type="entry name" value="MFS general substrate transporter like domains"/>
    <property type="match status" value="2"/>
</dbReference>
<dbReference type="AlphaFoldDB" id="A0A941IVL1"/>
<comment type="subcellular location">
    <subcellularLocation>
        <location evidence="1">Cell membrane</location>
        <topology evidence="1">Multi-pass membrane protein</topology>
    </subcellularLocation>
</comment>
<feature type="region of interest" description="Disordered" evidence="5">
    <location>
        <begin position="1"/>
        <end position="28"/>
    </location>
</feature>
<dbReference type="Pfam" id="PF06779">
    <property type="entry name" value="MFS_4"/>
    <property type="match status" value="1"/>
</dbReference>
<evidence type="ECO:0000256" key="5">
    <source>
        <dbReference type="SAM" id="MobiDB-lite"/>
    </source>
</evidence>
<evidence type="ECO:0000256" key="4">
    <source>
        <dbReference type="ARBA" id="ARBA00023136"/>
    </source>
</evidence>
<feature type="transmembrane region" description="Helical" evidence="6">
    <location>
        <begin position="36"/>
        <end position="55"/>
    </location>
</feature>
<feature type="transmembrane region" description="Helical" evidence="6">
    <location>
        <begin position="160"/>
        <end position="179"/>
    </location>
</feature>
<evidence type="ECO:0000256" key="3">
    <source>
        <dbReference type="ARBA" id="ARBA00022989"/>
    </source>
</evidence>
<feature type="transmembrane region" description="Helical" evidence="6">
    <location>
        <begin position="273"/>
        <end position="292"/>
    </location>
</feature>
<evidence type="ECO:0000259" key="7">
    <source>
        <dbReference type="PROSITE" id="PS50850"/>
    </source>
</evidence>
<proteinExistence type="predicted"/>
<accession>A0A941IVL1</accession>
<feature type="transmembrane region" description="Helical" evidence="6">
    <location>
        <begin position="324"/>
        <end position="347"/>
    </location>
</feature>
<evidence type="ECO:0000313" key="8">
    <source>
        <dbReference type="EMBL" id="MBR7837401.1"/>
    </source>
</evidence>
<dbReference type="InterPro" id="IPR020846">
    <property type="entry name" value="MFS_dom"/>
</dbReference>
<sequence>MIAATTTAGPSNSRPGTPSSHATVDDADDAVGPRRIAVQGAAAMAAAMGVGRFAYTPILPLMHTQAGMSPQLGSALATANYAGYLAGALAGIAVPTLARSRTALRLSLVLVTVTLAAMPFTRDGSIWFTLRLVAGAASALAFVVAANALITALRNRGQHLVGWGFGGVGAGIALSGALMLALHDGGTWRQAWWLAAALSLVLTIPAWHLPTGTTTATPAVKPRVVEGADHTIPRGYVPLLAAYSLEGIGYIIAGTFLVVAIDQSAPTWVGTSAWVLAGLAALPSAALWAALARRRSRPMLLTTALAVQAVGIALPALVGGVGAALASAALFGGTFLGIATLALAIGAQIGAPRAVAVLTAAYAAGQLAGPLLVTPLLHTGYHQALIAAAALVALAAVTAALIRPDQESKPS</sequence>
<feature type="transmembrane region" description="Helical" evidence="6">
    <location>
        <begin position="354"/>
        <end position="377"/>
    </location>
</feature>
<keyword evidence="2 6" id="KW-0812">Transmembrane</keyword>
<dbReference type="GO" id="GO:0022857">
    <property type="term" value="F:transmembrane transporter activity"/>
    <property type="evidence" value="ECO:0007669"/>
    <property type="project" value="InterPro"/>
</dbReference>
<keyword evidence="4 6" id="KW-0472">Membrane</keyword>
<keyword evidence="9" id="KW-1185">Reference proteome</keyword>
<feature type="transmembrane region" description="Helical" evidence="6">
    <location>
        <begin position="299"/>
        <end position="318"/>
    </location>
</feature>
<dbReference type="PANTHER" id="PTHR23537">
    <property type="match status" value="1"/>
</dbReference>
<feature type="transmembrane region" description="Helical" evidence="6">
    <location>
        <begin position="75"/>
        <end position="95"/>
    </location>
</feature>
<evidence type="ECO:0000256" key="1">
    <source>
        <dbReference type="ARBA" id="ARBA00004651"/>
    </source>
</evidence>
<evidence type="ECO:0000256" key="6">
    <source>
        <dbReference type="SAM" id="Phobius"/>
    </source>
</evidence>
<dbReference type="InterPro" id="IPR036259">
    <property type="entry name" value="MFS_trans_sf"/>
</dbReference>
<feature type="transmembrane region" description="Helical" evidence="6">
    <location>
        <begin position="383"/>
        <end position="402"/>
    </location>
</feature>
<reference evidence="8" key="1">
    <citation type="submission" date="2021-04" db="EMBL/GenBank/DDBJ databases">
        <title>Genome based classification of Actinospica acidithermotolerans sp. nov., an actinobacterium isolated from an Indonesian hot spring.</title>
        <authorList>
            <person name="Kusuma A.B."/>
            <person name="Putra K.E."/>
            <person name="Nafisah S."/>
            <person name="Loh J."/>
            <person name="Nouioui I."/>
            <person name="Goodfellow M."/>
        </authorList>
    </citation>
    <scope>NUCLEOTIDE SEQUENCE</scope>
    <source>
        <strain evidence="8">CSCA 57</strain>
    </source>
</reference>
<gene>
    <name evidence="8" type="ORF">KDL01_29245</name>
</gene>
<keyword evidence="3 6" id="KW-1133">Transmembrane helix</keyword>
<feature type="domain" description="Major facilitator superfamily (MFS) profile" evidence="7">
    <location>
        <begin position="35"/>
        <end position="407"/>
    </location>
</feature>
<feature type="transmembrane region" description="Helical" evidence="6">
    <location>
        <begin position="240"/>
        <end position="261"/>
    </location>
</feature>
<dbReference type="EMBL" id="JAGSOG010000201">
    <property type="protein sequence ID" value="MBR7837401.1"/>
    <property type="molecule type" value="Genomic_DNA"/>
</dbReference>
<comment type="caution">
    <text evidence="8">The sequence shown here is derived from an EMBL/GenBank/DDBJ whole genome shotgun (WGS) entry which is preliminary data.</text>
</comment>
<name>A0A941IVL1_9ACTN</name>
<dbReference type="Proteomes" id="UP000675781">
    <property type="component" value="Unassembled WGS sequence"/>
</dbReference>
<feature type="transmembrane region" description="Helical" evidence="6">
    <location>
        <begin position="191"/>
        <end position="209"/>
    </location>
</feature>
<feature type="transmembrane region" description="Helical" evidence="6">
    <location>
        <begin position="132"/>
        <end position="153"/>
    </location>
</feature>
<protein>
    <submittedName>
        <fullName evidence="8">YbfB/YjiJ family MFS transporter</fullName>
    </submittedName>
</protein>
<dbReference type="GO" id="GO:0005886">
    <property type="term" value="C:plasma membrane"/>
    <property type="evidence" value="ECO:0007669"/>
    <property type="project" value="UniProtKB-SubCell"/>
</dbReference>